<dbReference type="PANTHER" id="PTHR47933">
    <property type="entry name" value="PENTATRICOPEPTIDE REPEAT-CONTAINING PROTEIN 1, MITOCHONDRIAL"/>
    <property type="match status" value="1"/>
</dbReference>
<feature type="coiled-coil region" evidence="2">
    <location>
        <begin position="696"/>
        <end position="772"/>
    </location>
</feature>
<dbReference type="Gene3D" id="1.25.40.10">
    <property type="entry name" value="Tetratricopeptide repeat domain"/>
    <property type="match status" value="1"/>
</dbReference>
<feature type="non-terminal residue" evidence="5">
    <location>
        <position position="803"/>
    </location>
</feature>
<dbReference type="Pfam" id="PF14432">
    <property type="entry name" value="DYW_deaminase"/>
    <property type="match status" value="1"/>
</dbReference>
<feature type="compositionally biased region" description="Basic residues" evidence="3">
    <location>
        <begin position="521"/>
        <end position="534"/>
    </location>
</feature>
<evidence type="ECO:0000256" key="2">
    <source>
        <dbReference type="SAM" id="Coils"/>
    </source>
</evidence>
<keyword evidence="1" id="KW-0677">Repeat</keyword>
<dbReference type="Proteomes" id="UP000287651">
    <property type="component" value="Unassembled WGS sequence"/>
</dbReference>
<organism evidence="5 6">
    <name type="scientific">Ensete ventricosum</name>
    <name type="common">Abyssinian banana</name>
    <name type="synonym">Musa ensete</name>
    <dbReference type="NCBI Taxonomy" id="4639"/>
    <lineage>
        <taxon>Eukaryota</taxon>
        <taxon>Viridiplantae</taxon>
        <taxon>Streptophyta</taxon>
        <taxon>Embryophyta</taxon>
        <taxon>Tracheophyta</taxon>
        <taxon>Spermatophyta</taxon>
        <taxon>Magnoliopsida</taxon>
        <taxon>Liliopsida</taxon>
        <taxon>Zingiberales</taxon>
        <taxon>Musaceae</taxon>
        <taxon>Ensete</taxon>
    </lineage>
</organism>
<dbReference type="EMBL" id="AMZH03030199">
    <property type="protein sequence ID" value="RRT32979.1"/>
    <property type="molecule type" value="Genomic_DNA"/>
</dbReference>
<evidence type="ECO:0000256" key="1">
    <source>
        <dbReference type="ARBA" id="ARBA00022737"/>
    </source>
</evidence>
<keyword evidence="2" id="KW-0175">Coiled coil</keyword>
<evidence type="ECO:0000259" key="4">
    <source>
        <dbReference type="Pfam" id="PF14432"/>
    </source>
</evidence>
<reference evidence="5 6" key="1">
    <citation type="journal article" date="2014" name="Agronomy (Basel)">
        <title>A Draft Genome Sequence for Ensete ventricosum, the Drought-Tolerant Tree Against Hunger.</title>
        <authorList>
            <person name="Harrison J."/>
            <person name="Moore K.A."/>
            <person name="Paszkiewicz K."/>
            <person name="Jones T."/>
            <person name="Grant M."/>
            <person name="Ambacheew D."/>
            <person name="Muzemil S."/>
            <person name="Studholme D.J."/>
        </authorList>
    </citation>
    <scope>NUCLEOTIDE SEQUENCE [LARGE SCALE GENOMIC DNA]</scope>
</reference>
<accession>A0A426X0H6</accession>
<feature type="domain" description="DYW" evidence="4">
    <location>
        <begin position="204"/>
        <end position="295"/>
    </location>
</feature>
<evidence type="ECO:0000313" key="6">
    <source>
        <dbReference type="Proteomes" id="UP000287651"/>
    </source>
</evidence>
<dbReference type="InterPro" id="IPR051240">
    <property type="entry name" value="Mito_RNA-Proc/Resp"/>
</dbReference>
<dbReference type="NCBIfam" id="TIGR00756">
    <property type="entry name" value="PPR"/>
    <property type="match status" value="1"/>
</dbReference>
<dbReference type="GO" id="GO:0003729">
    <property type="term" value="F:mRNA binding"/>
    <property type="evidence" value="ECO:0007669"/>
    <property type="project" value="TreeGrafter"/>
</dbReference>
<dbReference type="PANTHER" id="PTHR47933:SF11">
    <property type="entry name" value="PENTATRICOPEPTIDE REPEAT-CONTAINING PROTEIN 2"/>
    <property type="match status" value="1"/>
</dbReference>
<evidence type="ECO:0000313" key="5">
    <source>
        <dbReference type="EMBL" id="RRT32979.1"/>
    </source>
</evidence>
<evidence type="ECO:0000256" key="3">
    <source>
        <dbReference type="SAM" id="MobiDB-lite"/>
    </source>
</evidence>
<dbReference type="InterPro" id="IPR032867">
    <property type="entry name" value="DYW_dom"/>
</dbReference>
<proteinExistence type="predicted"/>
<gene>
    <name evidence="5" type="ORF">B296_00055301</name>
</gene>
<feature type="region of interest" description="Disordered" evidence="3">
    <location>
        <begin position="479"/>
        <end position="575"/>
    </location>
</feature>
<dbReference type="GO" id="GO:0008270">
    <property type="term" value="F:zinc ion binding"/>
    <property type="evidence" value="ECO:0007669"/>
    <property type="project" value="InterPro"/>
</dbReference>
<sequence length="803" mass="89206">MVVSGAAAAAVLSFRSPFKLRHSEAHRSPLSCFSKRIDRVSPSRAAPESDLSVASSGALTATAAAPEALSSHGGSTASDLESLCKQGRIEAAFELIDRMGKRGLPVQPADLALLLQACAQSRSIALVRRAHRRMMRTSSWRSFKPIVDQLASVYCKLGGAEDARRVFDEMLLPPGLTNEGEADPKRREAYDKVRRLHEEMRAAGYVPDTRFVLHDIDEAAKQQALMYHSERLAIAYGLISTPPGTTLRIMKNLRICGDCHNAVKLISKIEGREIIVRDNKRFHHFRDGVCSCRDYCLYSGCCRLYVPDNLTAFMAYHIVVPFYHVCCPCVFFQGGGASTYLEKLKRLPWALQVAPNSWRYLVVFLGECQGAGIIPTRDLFMACFRLCKSRGGYYLTARVGFRVSGAPSSKKGWKSRYLYVSGPAWGFGLDWSAHPIGNAPPYLSEEETVLVGRLKGILSSSRAIKEMAELWLVEAVTGGKVPPTRPTAREVGASPTREAPRASSKRSAPPQPEQAEVAGRPQKKTKVLSRKHKSRVDEGESRSRSKGKELAASPEEPEAPVGFEEGGASPVHEHPRSMKDLFKTKVHKGDQGYYALLMSDLGHQDPEKELKARWTGLKNSTKVWNNSSAAEEFGRGLLHPQLARELYTLPSEGQHFQMALVDRVHDAGRLITYMDYRVKQLQEELDALKSRGPEAIVEAEERASRLREELEKIKGEKAEELLRREASEKELRAVQGHLGDAQQLLKEARATARRMDDELLQAVKDLESARAEVPGQAIAQYKGSLGFKEGLKRMGRVTYEYGY</sequence>
<dbReference type="InterPro" id="IPR011990">
    <property type="entry name" value="TPR-like_helical_dom_sf"/>
</dbReference>
<protein>
    <recommendedName>
        <fullName evidence="4">DYW domain-containing protein</fullName>
    </recommendedName>
</protein>
<dbReference type="Pfam" id="PF01535">
    <property type="entry name" value="PPR"/>
    <property type="match status" value="2"/>
</dbReference>
<dbReference type="InterPro" id="IPR002885">
    <property type="entry name" value="PPR_rpt"/>
</dbReference>
<feature type="compositionally biased region" description="Basic and acidic residues" evidence="3">
    <location>
        <begin position="535"/>
        <end position="549"/>
    </location>
</feature>
<name>A0A426X0H6_ENSVE</name>
<dbReference type="AlphaFoldDB" id="A0A426X0H6"/>
<comment type="caution">
    <text evidence="5">The sequence shown here is derived from an EMBL/GenBank/DDBJ whole genome shotgun (WGS) entry which is preliminary data.</text>
</comment>